<dbReference type="SUPFAM" id="SSF46785">
    <property type="entry name" value="Winged helix' DNA-binding domain"/>
    <property type="match status" value="1"/>
</dbReference>
<dbReference type="SMART" id="SM00339">
    <property type="entry name" value="FH"/>
    <property type="match status" value="1"/>
</dbReference>
<dbReference type="GeneID" id="100198474"/>
<dbReference type="InterPro" id="IPR050211">
    <property type="entry name" value="FOX_domain-containing"/>
</dbReference>
<dbReference type="Pfam" id="PF00250">
    <property type="entry name" value="Forkhead"/>
    <property type="match status" value="1"/>
</dbReference>
<keyword evidence="1 2" id="KW-0238">DNA-binding</keyword>
<dbReference type="InterPro" id="IPR001766">
    <property type="entry name" value="Fork_head_dom"/>
</dbReference>
<dbReference type="InterPro" id="IPR036390">
    <property type="entry name" value="WH_DNA-bd_sf"/>
</dbReference>
<sequence length="297" mass="34519">MQMTISMEEKDKKTIENKNGKKVSYFSIDQILSKNFDEIEEKSIIKVNANKDNNIDLNSSIDKLNECVKSEDLVEKKEIRNTPSYTAIIAQAILSSKEKKLPLGDVYEYIAENFPEFLKKGQGWRNCVRHNLSLSECFVKAGRARNGRGNYWGIHPRYIKNFSLGDYRKRRASHRQRSFGPSFVNCSYQDNHTNQYIFEHKNFLSKNFTVESILTPEHGKHRIPFYLLNTAYNENILRENSNHFHQAYSLRVPIRNYSLEPCIPKLSSNQNMNYVSEVNCSCSKCPILNTINRNGLI</sequence>
<dbReference type="PANTHER" id="PTHR11829">
    <property type="entry name" value="FORKHEAD BOX PROTEIN"/>
    <property type="match status" value="1"/>
</dbReference>
<keyword evidence="2" id="KW-0539">Nucleus</keyword>
<dbReference type="InterPro" id="IPR036388">
    <property type="entry name" value="WH-like_DNA-bd_sf"/>
</dbReference>
<organism evidence="4 5">
    <name type="scientific">Hydra vulgaris</name>
    <name type="common">Hydra</name>
    <name type="synonym">Hydra attenuata</name>
    <dbReference type="NCBI Taxonomy" id="6087"/>
    <lineage>
        <taxon>Eukaryota</taxon>
        <taxon>Metazoa</taxon>
        <taxon>Cnidaria</taxon>
        <taxon>Hydrozoa</taxon>
        <taxon>Hydroidolina</taxon>
        <taxon>Anthoathecata</taxon>
        <taxon>Aplanulata</taxon>
        <taxon>Hydridae</taxon>
        <taxon>Hydra</taxon>
    </lineage>
</organism>
<gene>
    <name evidence="5" type="primary">LOC100198474</name>
</gene>
<evidence type="ECO:0000313" key="5">
    <source>
        <dbReference type="RefSeq" id="XP_065667312.1"/>
    </source>
</evidence>
<protein>
    <submittedName>
        <fullName evidence="5">Forkhead box protein D3-A</fullName>
    </submittedName>
</protein>
<evidence type="ECO:0000259" key="3">
    <source>
        <dbReference type="PROSITE" id="PS50039"/>
    </source>
</evidence>
<feature type="domain" description="Fork-head" evidence="3">
    <location>
        <begin position="80"/>
        <end position="172"/>
    </location>
</feature>
<comment type="subcellular location">
    <subcellularLocation>
        <location evidence="2">Nucleus</location>
    </subcellularLocation>
</comment>
<proteinExistence type="predicted"/>
<dbReference type="RefSeq" id="XP_065667312.1">
    <property type="nucleotide sequence ID" value="XM_065811240.1"/>
</dbReference>
<dbReference type="CDD" id="cd20035">
    <property type="entry name" value="FH_FOXQ2-like"/>
    <property type="match status" value="1"/>
</dbReference>
<dbReference type="Proteomes" id="UP001652625">
    <property type="component" value="Chromosome 12"/>
</dbReference>
<dbReference type="Gene3D" id="1.10.10.10">
    <property type="entry name" value="Winged helix-like DNA-binding domain superfamily/Winged helix DNA-binding domain"/>
    <property type="match status" value="1"/>
</dbReference>
<dbReference type="PRINTS" id="PR00053">
    <property type="entry name" value="FORKHEAD"/>
</dbReference>
<dbReference type="InterPro" id="IPR047519">
    <property type="entry name" value="FH_FOXQ2-like"/>
</dbReference>
<keyword evidence="4" id="KW-1185">Reference proteome</keyword>
<feature type="DNA-binding region" description="Fork-head" evidence="2">
    <location>
        <begin position="80"/>
        <end position="172"/>
    </location>
</feature>
<dbReference type="PROSITE" id="PS50039">
    <property type="entry name" value="FORK_HEAD_3"/>
    <property type="match status" value="1"/>
</dbReference>
<reference evidence="5" key="1">
    <citation type="submission" date="2025-08" db="UniProtKB">
        <authorList>
            <consortium name="RefSeq"/>
        </authorList>
    </citation>
    <scope>IDENTIFICATION</scope>
</reference>
<dbReference type="PANTHER" id="PTHR11829:SF142">
    <property type="entry name" value="FORK-HEAD DOMAIN-CONTAINING PROTEIN"/>
    <property type="match status" value="1"/>
</dbReference>
<accession>A0ABM4CZA8</accession>
<name>A0ABM4CZA8_HYDVU</name>
<evidence type="ECO:0000313" key="4">
    <source>
        <dbReference type="Proteomes" id="UP001652625"/>
    </source>
</evidence>
<evidence type="ECO:0000256" key="2">
    <source>
        <dbReference type="PROSITE-ProRule" id="PRU00089"/>
    </source>
</evidence>
<evidence type="ECO:0000256" key="1">
    <source>
        <dbReference type="ARBA" id="ARBA00023125"/>
    </source>
</evidence>